<sequence>MRAWPLQGRRARTGGGQARQRIAFLGAATRRPILLAQADENEGKQSVGARQATSRIRPASRARPSPQP</sequence>
<organism evidence="2 3">
    <name type="scientific">Caballeronia grimmiae</name>
    <dbReference type="NCBI Taxonomy" id="1071679"/>
    <lineage>
        <taxon>Bacteria</taxon>
        <taxon>Pseudomonadati</taxon>
        <taxon>Pseudomonadota</taxon>
        <taxon>Betaproteobacteria</taxon>
        <taxon>Burkholderiales</taxon>
        <taxon>Burkholderiaceae</taxon>
        <taxon>Caballeronia</taxon>
    </lineage>
</organism>
<dbReference type="Proteomes" id="UP000027439">
    <property type="component" value="Unassembled WGS sequence"/>
</dbReference>
<name>A0A069PCB9_9BURK</name>
<protein>
    <submittedName>
        <fullName evidence="2">Uncharacterized protein</fullName>
    </submittedName>
</protein>
<feature type="compositionally biased region" description="Low complexity" evidence="1">
    <location>
        <begin position="52"/>
        <end position="68"/>
    </location>
</feature>
<evidence type="ECO:0000313" key="3">
    <source>
        <dbReference type="Proteomes" id="UP000027439"/>
    </source>
</evidence>
<gene>
    <name evidence="2" type="ORF">BG57_01495</name>
</gene>
<accession>A0A069PCB9</accession>
<dbReference type="AlphaFoldDB" id="A0A069PCB9"/>
<comment type="caution">
    <text evidence="2">The sequence shown here is derived from an EMBL/GenBank/DDBJ whole genome shotgun (WGS) entry which is preliminary data.</text>
</comment>
<proteinExistence type="predicted"/>
<feature type="region of interest" description="Disordered" evidence="1">
    <location>
        <begin position="37"/>
        <end position="68"/>
    </location>
</feature>
<evidence type="ECO:0000313" key="2">
    <source>
        <dbReference type="EMBL" id="KDR37479.1"/>
    </source>
</evidence>
<evidence type="ECO:0000256" key="1">
    <source>
        <dbReference type="SAM" id="MobiDB-lite"/>
    </source>
</evidence>
<reference evidence="2 3" key="1">
    <citation type="submission" date="2014-03" db="EMBL/GenBank/DDBJ databases">
        <title>Draft Genome Sequences of Four Burkholderia Strains.</title>
        <authorList>
            <person name="Liu X.Y."/>
            <person name="Li C.X."/>
            <person name="Xu J.H."/>
        </authorList>
    </citation>
    <scope>NUCLEOTIDE SEQUENCE [LARGE SCALE GENOMIC DNA]</scope>
    <source>
        <strain evidence="2 3">R27</strain>
    </source>
</reference>
<dbReference type="EMBL" id="JFHE01000001">
    <property type="protein sequence ID" value="KDR37479.1"/>
    <property type="molecule type" value="Genomic_DNA"/>
</dbReference>